<evidence type="ECO:0000313" key="9">
    <source>
        <dbReference type="EMBL" id="EED16439.1"/>
    </source>
</evidence>
<evidence type="ECO:0000256" key="4">
    <source>
        <dbReference type="ARBA" id="ARBA00022989"/>
    </source>
</evidence>
<name>B8MHV9_TALSN</name>
<dbReference type="InterPro" id="IPR011701">
    <property type="entry name" value="MFS"/>
</dbReference>
<dbReference type="HOGENOM" id="CLU_008455_0_5_1"/>
<evidence type="ECO:0000256" key="2">
    <source>
        <dbReference type="ARBA" id="ARBA00008335"/>
    </source>
</evidence>
<dbReference type="PANTHER" id="PTHR23502:SF134">
    <property type="entry name" value="MAJOR FACILITATOR SUPERFAMILY (MFS) PROFILE DOMAIN-CONTAINING PROTEIN-RELATED"/>
    <property type="match status" value="1"/>
</dbReference>
<dbReference type="OrthoDB" id="6770063at2759"/>
<keyword evidence="3 7" id="KW-0812">Transmembrane</keyword>
<dbReference type="SUPFAM" id="SSF103473">
    <property type="entry name" value="MFS general substrate transporter"/>
    <property type="match status" value="1"/>
</dbReference>
<feature type="compositionally biased region" description="Polar residues" evidence="6">
    <location>
        <begin position="1"/>
        <end position="16"/>
    </location>
</feature>
<dbReference type="FunFam" id="1.20.1720.10:FF:000061">
    <property type="entry name" value="Uncharacterized protein"/>
    <property type="match status" value="1"/>
</dbReference>
<comment type="similarity">
    <text evidence="2">Belongs to the major facilitator superfamily.</text>
</comment>
<feature type="transmembrane region" description="Helical" evidence="7">
    <location>
        <begin position="544"/>
        <end position="562"/>
    </location>
</feature>
<feature type="region of interest" description="Disordered" evidence="6">
    <location>
        <begin position="1"/>
        <end position="38"/>
    </location>
</feature>
<dbReference type="PROSITE" id="PS50850">
    <property type="entry name" value="MFS"/>
    <property type="match status" value="1"/>
</dbReference>
<feature type="transmembrane region" description="Helical" evidence="7">
    <location>
        <begin position="520"/>
        <end position="538"/>
    </location>
</feature>
<dbReference type="AlphaFoldDB" id="B8MHV9"/>
<dbReference type="PhylomeDB" id="B8MHV9"/>
<reference evidence="10" key="1">
    <citation type="journal article" date="2015" name="Genome Announc.">
        <title>Genome sequence of the AIDS-associated pathogen Penicillium marneffei (ATCC18224) and its near taxonomic relative Talaromyces stipitatus (ATCC10500).</title>
        <authorList>
            <person name="Nierman W.C."/>
            <person name="Fedorova-Abrams N.D."/>
            <person name="Andrianopoulos A."/>
        </authorList>
    </citation>
    <scope>NUCLEOTIDE SEQUENCE [LARGE SCALE GENOMIC DNA]</scope>
    <source>
        <strain evidence="10">ATCC 10500 / CBS 375.48 / QM 6759 / NRRL 1006</strain>
    </source>
</reference>
<dbReference type="STRING" id="441959.B8MHV9"/>
<evidence type="ECO:0000256" key="6">
    <source>
        <dbReference type="SAM" id="MobiDB-lite"/>
    </source>
</evidence>
<evidence type="ECO:0000313" key="10">
    <source>
        <dbReference type="Proteomes" id="UP000001745"/>
    </source>
</evidence>
<organism evidence="9 10">
    <name type="scientific">Talaromyces stipitatus (strain ATCC 10500 / CBS 375.48 / QM 6759 / NRRL 1006)</name>
    <name type="common">Penicillium stipitatum</name>
    <dbReference type="NCBI Taxonomy" id="441959"/>
    <lineage>
        <taxon>Eukaryota</taxon>
        <taxon>Fungi</taxon>
        <taxon>Dikarya</taxon>
        <taxon>Ascomycota</taxon>
        <taxon>Pezizomycotina</taxon>
        <taxon>Eurotiomycetes</taxon>
        <taxon>Eurotiomycetidae</taxon>
        <taxon>Eurotiales</taxon>
        <taxon>Trichocomaceae</taxon>
        <taxon>Talaromyces</taxon>
        <taxon>Talaromyces sect. Talaromyces</taxon>
    </lineage>
</organism>
<feature type="domain" description="Major facilitator superfamily (MFS) profile" evidence="8">
    <location>
        <begin position="117"/>
        <end position="567"/>
    </location>
</feature>
<evidence type="ECO:0000259" key="8">
    <source>
        <dbReference type="PROSITE" id="PS50850"/>
    </source>
</evidence>
<dbReference type="FunFam" id="1.20.1250.20:FF:000082">
    <property type="entry name" value="MFS multidrug transporter, putative"/>
    <property type="match status" value="1"/>
</dbReference>
<proteinExistence type="inferred from homology"/>
<feature type="transmembrane region" description="Helical" evidence="7">
    <location>
        <begin position="371"/>
        <end position="390"/>
    </location>
</feature>
<evidence type="ECO:0000256" key="1">
    <source>
        <dbReference type="ARBA" id="ARBA00004651"/>
    </source>
</evidence>
<keyword evidence="4 7" id="KW-1133">Transmembrane helix</keyword>
<protein>
    <submittedName>
        <fullName evidence="9">MFS multidrug transporter, putative</fullName>
    </submittedName>
</protein>
<dbReference type="InterPro" id="IPR020846">
    <property type="entry name" value="MFS_dom"/>
</dbReference>
<evidence type="ECO:0000256" key="3">
    <source>
        <dbReference type="ARBA" id="ARBA00022692"/>
    </source>
</evidence>
<dbReference type="GO" id="GO:0005886">
    <property type="term" value="C:plasma membrane"/>
    <property type="evidence" value="ECO:0007669"/>
    <property type="project" value="UniProtKB-SubCell"/>
</dbReference>
<dbReference type="GeneID" id="8106269"/>
<dbReference type="GO" id="GO:0022857">
    <property type="term" value="F:transmembrane transporter activity"/>
    <property type="evidence" value="ECO:0007669"/>
    <property type="project" value="InterPro"/>
</dbReference>
<dbReference type="OMA" id="IWQEKYV"/>
<dbReference type="InParanoid" id="B8MHV9"/>
<sequence>MTGGNSVSRPNASSSDIVDDFTINPTPAETKAETVPHPNKSLVNAGQAWQDDINLPDKEQYATQEIEYLYLDFDTELPAPAGLSEPNPEFSISPPPCPNLKKYTSPFLWSSSRKSMTTWLACGVTLLAAYSAGEYTPASAQLLSEWNVSQVAYNVGVTTFTVGFGIAPMVLAPFSEINGRRPVFIASGILFTACIFACGGANNLAGTLVARFFKGIGGSTYSTMVGGVISDIYHAEDRNTPMALFAGAALFGTGLGPLIAGNIVVHASWRWIYWSHGIVSAGFVVFMYFFLKETRGSILLSRKAHALNRWYDSLEGAGYFGVLLPLEDVPEKRVVRRIRWKVKADEDRQSIVQMISVSCYRPFHLLFTEPVVFFFSLWVSFSWAVLYLQLSSIPLVMKTSHHFTVAESGDVFTAISIGAILATLLSIYQEKLAIRFGKMSNTPEGRLYFACIESILMPVGLFWFGWSSFPSVPWIVPTMAVACATMGIFSVYLAVFNYLADTYHRYASSAIAAQSCCRNLLGGVFPLVTNAMFNNLGFPAASSLLGGIGALLTIVPWVLVFYGPRIRARSKFASELVNHH</sequence>
<feature type="transmembrane region" description="Helical" evidence="7">
    <location>
        <begin position="271"/>
        <end position="291"/>
    </location>
</feature>
<feature type="transmembrane region" description="Helical" evidence="7">
    <location>
        <begin position="152"/>
        <end position="171"/>
    </location>
</feature>
<gene>
    <name evidence="9" type="ORF">TSTA_015270</name>
</gene>
<accession>B8MHV9</accession>
<keyword evidence="5 7" id="KW-0472">Membrane</keyword>
<feature type="transmembrane region" description="Helical" evidence="7">
    <location>
        <begin position="242"/>
        <end position="265"/>
    </location>
</feature>
<evidence type="ECO:0000256" key="5">
    <source>
        <dbReference type="ARBA" id="ARBA00023136"/>
    </source>
</evidence>
<dbReference type="Gene3D" id="1.20.1250.20">
    <property type="entry name" value="MFS general substrate transporter like domains"/>
    <property type="match status" value="1"/>
</dbReference>
<dbReference type="CDD" id="cd17323">
    <property type="entry name" value="MFS_Tpo1_MDR_like"/>
    <property type="match status" value="1"/>
</dbReference>
<feature type="transmembrane region" description="Helical" evidence="7">
    <location>
        <begin position="410"/>
        <end position="427"/>
    </location>
</feature>
<dbReference type="Proteomes" id="UP000001745">
    <property type="component" value="Unassembled WGS sequence"/>
</dbReference>
<dbReference type="PANTHER" id="PTHR23502">
    <property type="entry name" value="MAJOR FACILITATOR SUPERFAMILY"/>
    <property type="match status" value="1"/>
</dbReference>
<comment type="subcellular location">
    <subcellularLocation>
        <location evidence="1">Cell membrane</location>
        <topology evidence="1">Multi-pass membrane protein</topology>
    </subcellularLocation>
</comment>
<dbReference type="InterPro" id="IPR036259">
    <property type="entry name" value="MFS_trans_sf"/>
</dbReference>
<dbReference type="VEuPathDB" id="FungiDB:TSTA_015270"/>
<dbReference type="eggNOG" id="KOG0255">
    <property type="taxonomic scope" value="Eukaryota"/>
</dbReference>
<dbReference type="Pfam" id="PF07690">
    <property type="entry name" value="MFS_1"/>
    <property type="match status" value="1"/>
</dbReference>
<dbReference type="RefSeq" id="XP_002483673.1">
    <property type="nucleotide sequence ID" value="XM_002483628.1"/>
</dbReference>
<dbReference type="EMBL" id="EQ962656">
    <property type="protein sequence ID" value="EED16439.1"/>
    <property type="molecule type" value="Genomic_DNA"/>
</dbReference>
<feature type="transmembrane region" description="Helical" evidence="7">
    <location>
        <begin position="447"/>
        <end position="466"/>
    </location>
</feature>
<feature type="transmembrane region" description="Helical" evidence="7">
    <location>
        <begin position="472"/>
        <end position="499"/>
    </location>
</feature>
<feature type="transmembrane region" description="Helical" evidence="7">
    <location>
        <begin position="183"/>
        <end position="202"/>
    </location>
</feature>
<keyword evidence="10" id="KW-1185">Reference proteome</keyword>
<evidence type="ECO:0000256" key="7">
    <source>
        <dbReference type="SAM" id="Phobius"/>
    </source>
</evidence>